<evidence type="ECO:0000256" key="2">
    <source>
        <dbReference type="ARBA" id="ARBA00022840"/>
    </source>
</evidence>
<keyword evidence="5" id="KW-1185">Reference proteome</keyword>
<organism evidence="4 5">
    <name type="scientific">Phycicoccus sonneratiae</name>
    <dbReference type="NCBI Taxonomy" id="2807628"/>
    <lineage>
        <taxon>Bacteria</taxon>
        <taxon>Bacillati</taxon>
        <taxon>Actinomycetota</taxon>
        <taxon>Actinomycetes</taxon>
        <taxon>Micrococcales</taxon>
        <taxon>Intrasporangiaceae</taxon>
        <taxon>Phycicoccus</taxon>
    </lineage>
</organism>
<dbReference type="RefSeq" id="WP_204130027.1">
    <property type="nucleotide sequence ID" value="NZ_JAFDVD010000005.1"/>
</dbReference>
<dbReference type="Pfam" id="PF13191">
    <property type="entry name" value="AAA_16"/>
    <property type="match status" value="1"/>
</dbReference>
<dbReference type="InterPro" id="IPR027417">
    <property type="entry name" value="P-loop_NTPase"/>
</dbReference>
<name>A0ABS2CI50_9MICO</name>
<protein>
    <submittedName>
        <fullName evidence="4">AAA family ATPase</fullName>
    </submittedName>
</protein>
<dbReference type="PRINTS" id="PR00038">
    <property type="entry name" value="HTHLUXR"/>
</dbReference>
<dbReference type="PANTHER" id="PTHR16305">
    <property type="entry name" value="TESTICULAR SOLUBLE ADENYLYL CYCLASE"/>
    <property type="match status" value="1"/>
</dbReference>
<evidence type="ECO:0000313" key="4">
    <source>
        <dbReference type="EMBL" id="MBM6399543.1"/>
    </source>
</evidence>
<dbReference type="PROSITE" id="PS50043">
    <property type="entry name" value="HTH_LUXR_2"/>
    <property type="match status" value="1"/>
</dbReference>
<dbReference type="EMBL" id="JAFDVD010000005">
    <property type="protein sequence ID" value="MBM6399543.1"/>
    <property type="molecule type" value="Genomic_DNA"/>
</dbReference>
<dbReference type="PANTHER" id="PTHR16305:SF35">
    <property type="entry name" value="TRANSCRIPTIONAL ACTIVATOR DOMAIN"/>
    <property type="match status" value="1"/>
</dbReference>
<dbReference type="SMART" id="SM00421">
    <property type="entry name" value="HTH_LUXR"/>
    <property type="match status" value="1"/>
</dbReference>
<proteinExistence type="predicted"/>
<dbReference type="InterPro" id="IPR000792">
    <property type="entry name" value="Tscrpt_reg_LuxR_C"/>
</dbReference>
<dbReference type="Gene3D" id="3.40.50.300">
    <property type="entry name" value="P-loop containing nucleotide triphosphate hydrolases"/>
    <property type="match status" value="1"/>
</dbReference>
<dbReference type="SUPFAM" id="SSF48452">
    <property type="entry name" value="TPR-like"/>
    <property type="match status" value="1"/>
</dbReference>
<gene>
    <name evidence="4" type="ORF">JQN70_04005</name>
</gene>
<dbReference type="InterPro" id="IPR016032">
    <property type="entry name" value="Sig_transdc_resp-reg_C-effctor"/>
</dbReference>
<dbReference type="Gene3D" id="1.25.40.10">
    <property type="entry name" value="Tetratricopeptide repeat domain"/>
    <property type="match status" value="1"/>
</dbReference>
<reference evidence="4" key="1">
    <citation type="submission" date="2021-02" db="EMBL/GenBank/DDBJ databases">
        <title>Phycicoccus sp. MQZ13P-5T, whole genome shotgun sequence.</title>
        <authorList>
            <person name="Tuo L."/>
        </authorList>
    </citation>
    <scope>NUCLEOTIDE SEQUENCE</scope>
    <source>
        <strain evidence="4">MQZ13P-5</strain>
    </source>
</reference>
<keyword evidence="1" id="KW-0547">Nucleotide-binding</keyword>
<evidence type="ECO:0000256" key="1">
    <source>
        <dbReference type="ARBA" id="ARBA00022741"/>
    </source>
</evidence>
<dbReference type="Gene3D" id="1.10.10.10">
    <property type="entry name" value="Winged helix-like DNA-binding domain superfamily/Winged helix DNA-binding domain"/>
    <property type="match status" value="1"/>
</dbReference>
<dbReference type="SUPFAM" id="SSF46894">
    <property type="entry name" value="C-terminal effector domain of the bipartite response regulators"/>
    <property type="match status" value="1"/>
</dbReference>
<dbReference type="InterPro" id="IPR011990">
    <property type="entry name" value="TPR-like_helical_dom_sf"/>
</dbReference>
<sequence length="951" mass="100218">MPARPHAELVGRADELARVREALGGDDGGGAVLLGGDAGIGKTALVSGLAERSAGHRVLVGHCVGEVGTSLPYLPFVEMFAGLDARDRDLVDELVAAHPGLVALVPRLAGAARGDTVRADLVEAVHAALTDLGARAPVLVVVEDVHWADESTRELLTLLFTRGAPEGVGLLATWRSDDIHRRHPLSAALSVWSRLPTLTRLELGPLPDTDLRHIVRRAGSGLAPRVVDEVARRAEGNAFFAEELAAAAGAGGVDPGDLTRLLLARVDQLDEEAQSVVRVAAVIGRRVRHALLERVAGEDAAVLRRALRAALEHHVLEPWADRGYEFRHALLAEAVSDDLLPHERVQLHRACADALLDDPALGTAADLARHALASGDRELALTAAVRAGDSARRMGGPAEALAHFETALGLLDVDDPEAHRVTLRAASAANAAGRPMRAMTHLRARLAGPAAAPLERAELLGALAFASRMTEERVDRLALTAEALSLLDDDAPVSLRVGLLTRRAEVLTDAGATAEAVEVADAAMALAVEHDLAVDRADLSSVLVRLGEAAGDPGESIRRLEAVIAEWTDTPDLALLRALHVLASIHLRQGEFRAALEGFEREHAEARRAGLEASVFGVDGRAFAVTAAYEMGDWDLAVRLVADAAAAGLPAAGFAGVESAGCYVPAARGEADAEQLLASSRPFWSEDGRIAVQAGSAAVDVLGREGHLERMLEVHTELVAFLRDLWSVERVAVEARLGATVVGHLATGLRDRPADDRRRLLEVARTLAADAATVWGEGSTLAPPSLEGEAWVARARAEGLRAEWLGGTGAALDPLVAAWREVVALFDERAEPYELARSRARLAEVLTAAGDPGAREQVVLAREVAERLRARPLLAALDRLDARPASTSLTAREAEVLALVAAGRSNGEVGRALFISTKTASVHVSNILAKLGAASRGEAVALARTAGLLED</sequence>
<evidence type="ECO:0000313" key="5">
    <source>
        <dbReference type="Proteomes" id="UP001430172"/>
    </source>
</evidence>
<keyword evidence="2" id="KW-0067">ATP-binding</keyword>
<dbReference type="Proteomes" id="UP001430172">
    <property type="component" value="Unassembled WGS sequence"/>
</dbReference>
<feature type="domain" description="HTH luxR-type" evidence="3">
    <location>
        <begin position="882"/>
        <end position="947"/>
    </location>
</feature>
<comment type="caution">
    <text evidence="4">The sequence shown here is derived from an EMBL/GenBank/DDBJ whole genome shotgun (WGS) entry which is preliminary data.</text>
</comment>
<dbReference type="SUPFAM" id="SSF52540">
    <property type="entry name" value="P-loop containing nucleoside triphosphate hydrolases"/>
    <property type="match status" value="1"/>
</dbReference>
<dbReference type="InterPro" id="IPR041664">
    <property type="entry name" value="AAA_16"/>
</dbReference>
<dbReference type="CDD" id="cd06170">
    <property type="entry name" value="LuxR_C_like"/>
    <property type="match status" value="1"/>
</dbReference>
<dbReference type="InterPro" id="IPR036388">
    <property type="entry name" value="WH-like_DNA-bd_sf"/>
</dbReference>
<accession>A0ABS2CI50</accession>
<evidence type="ECO:0000259" key="3">
    <source>
        <dbReference type="PROSITE" id="PS50043"/>
    </source>
</evidence>
<dbReference type="Pfam" id="PF00196">
    <property type="entry name" value="GerE"/>
    <property type="match status" value="1"/>
</dbReference>